<dbReference type="InterPro" id="IPR025110">
    <property type="entry name" value="AMP-bd_C"/>
</dbReference>
<name>A0A942T2Q7_9BACI</name>
<evidence type="ECO:0000313" key="5">
    <source>
        <dbReference type="EMBL" id="MBS4184051.1"/>
    </source>
</evidence>
<dbReference type="Pfam" id="PF00501">
    <property type="entry name" value="AMP-binding"/>
    <property type="match status" value="1"/>
</dbReference>
<dbReference type="FunFam" id="3.30.300.30:FF:000008">
    <property type="entry name" value="2,3-dihydroxybenzoate-AMP ligase"/>
    <property type="match status" value="1"/>
</dbReference>
<evidence type="ECO:0000256" key="1">
    <source>
        <dbReference type="ARBA" id="ARBA00006432"/>
    </source>
</evidence>
<sequence>MLLTDLIEHTKKQYGEYPFLYHGEKVYTNLEVEVIAKKIGILLRNHGISDGERVIVSMQNNPEVIFSFQGILHARNIVIPVMYVLNPNEVHYIVNDSKAKAIFTSAQVLPKIISAAQNLTHPIKYFVIDEIEDREAYQGYEIIELYPAIEHIDISEEVLEDANEENVAVILYTSGTTGRPKGVMLTHKNLTVGPMNAYEMKLTQGNTERGTTIGVLPLAHIYGFGAMITNLILGDSIVVFSKYDLEKVCQAIETFKVKQFAVVPAMVHDLAFSSIPNQYNLSSLEFVNCGSANLPLSVIEGFEKRFNAEIREAYGLSETATGGVSGHRDGVPIKRGSAGTPYPYVKVKIVDQAGNELPKGEIGEIIVQGEAITPGYYGLLEETERTIRDGWLYTGDLAMMDDEDYIYIVDRKKDLIIRGGFNIYPRDIEEVLSNHDAVSDVAVIGLPDERMGEEVVACVVIKPGKEVTEEEIIRYTQEKLAKYKSPRRVLFVENLPRNGVGKILKRKLRDELQKLDLSIS</sequence>
<dbReference type="Gene3D" id="2.30.38.10">
    <property type="entry name" value="Luciferase, Domain 3"/>
    <property type="match status" value="1"/>
</dbReference>
<evidence type="ECO:0000313" key="6">
    <source>
        <dbReference type="EMBL" id="MCH6267287.1"/>
    </source>
</evidence>
<dbReference type="PROSITE" id="PS00455">
    <property type="entry name" value="AMP_BINDING"/>
    <property type="match status" value="1"/>
</dbReference>
<dbReference type="PANTHER" id="PTHR24096">
    <property type="entry name" value="LONG-CHAIN-FATTY-ACID--COA LIGASE"/>
    <property type="match status" value="1"/>
</dbReference>
<dbReference type="PRINTS" id="PR00154">
    <property type="entry name" value="AMPBINDING"/>
</dbReference>
<evidence type="ECO:0000259" key="4">
    <source>
        <dbReference type="Pfam" id="PF13193"/>
    </source>
</evidence>
<dbReference type="InterPro" id="IPR020459">
    <property type="entry name" value="AMP-binding"/>
</dbReference>
<dbReference type="InterPro" id="IPR000873">
    <property type="entry name" value="AMP-dep_synth/lig_dom"/>
</dbReference>
<reference evidence="5" key="1">
    <citation type="submission" date="2021-05" db="EMBL/GenBank/DDBJ databases">
        <title>Novel Bacillus species.</title>
        <authorList>
            <person name="Liu G."/>
        </authorList>
    </citation>
    <scope>NUCLEOTIDE SEQUENCE</scope>
    <source>
        <strain evidence="5 7">FJAT-50051</strain>
    </source>
</reference>
<dbReference type="SUPFAM" id="SSF56801">
    <property type="entry name" value="Acetyl-CoA synthetase-like"/>
    <property type="match status" value="1"/>
</dbReference>
<dbReference type="EMBL" id="JAGYPE010000004">
    <property type="protein sequence ID" value="MBS4184051.1"/>
    <property type="molecule type" value="Genomic_DNA"/>
</dbReference>
<evidence type="ECO:0000313" key="7">
    <source>
        <dbReference type="Proteomes" id="UP000677265"/>
    </source>
</evidence>
<gene>
    <name evidence="6" type="ORF">KHB02_017345</name>
    <name evidence="5" type="ORF">KHB02_21905</name>
</gene>
<keyword evidence="2" id="KW-0436">Ligase</keyword>
<dbReference type="GO" id="GO:0016405">
    <property type="term" value="F:CoA-ligase activity"/>
    <property type="evidence" value="ECO:0007669"/>
    <property type="project" value="TreeGrafter"/>
</dbReference>
<comment type="similarity">
    <text evidence="1">Belongs to the ATP-dependent AMP-binding enzyme family.</text>
</comment>
<feature type="domain" description="AMP-dependent synthetase/ligase" evidence="3">
    <location>
        <begin position="8"/>
        <end position="377"/>
    </location>
</feature>
<protein>
    <submittedName>
        <fullName evidence="5">AMP-binding protein</fullName>
    </submittedName>
</protein>
<dbReference type="AlphaFoldDB" id="A0A942T2Q7"/>
<dbReference type="RefSeq" id="WP_213143966.1">
    <property type="nucleotide sequence ID" value="NZ_JAGYPE020000033.1"/>
</dbReference>
<comment type="caution">
    <text evidence="5">The sequence shown here is derived from an EMBL/GenBank/DDBJ whole genome shotgun (WGS) entry which is preliminary data.</text>
</comment>
<dbReference type="Gene3D" id="3.30.300.30">
    <property type="match status" value="1"/>
</dbReference>
<dbReference type="Proteomes" id="UP000677265">
    <property type="component" value="Unassembled WGS sequence"/>
</dbReference>
<organism evidence="5">
    <name type="scientific">Neobacillus citreus</name>
    <dbReference type="NCBI Taxonomy" id="2833578"/>
    <lineage>
        <taxon>Bacteria</taxon>
        <taxon>Bacillati</taxon>
        <taxon>Bacillota</taxon>
        <taxon>Bacilli</taxon>
        <taxon>Bacillales</taxon>
        <taxon>Bacillaceae</taxon>
        <taxon>Neobacillus</taxon>
    </lineage>
</organism>
<keyword evidence="7" id="KW-1185">Reference proteome</keyword>
<dbReference type="Gene3D" id="3.40.50.980">
    <property type="match status" value="2"/>
</dbReference>
<dbReference type="InterPro" id="IPR020845">
    <property type="entry name" value="AMP-binding_CS"/>
</dbReference>
<evidence type="ECO:0000256" key="2">
    <source>
        <dbReference type="ARBA" id="ARBA00022598"/>
    </source>
</evidence>
<proteinExistence type="inferred from homology"/>
<dbReference type="InterPro" id="IPR045851">
    <property type="entry name" value="AMP-bd_C_sf"/>
</dbReference>
<evidence type="ECO:0000259" key="3">
    <source>
        <dbReference type="Pfam" id="PF00501"/>
    </source>
</evidence>
<dbReference type="EMBL" id="JAGYPE020000033">
    <property type="protein sequence ID" value="MCH6267287.1"/>
    <property type="molecule type" value="Genomic_DNA"/>
</dbReference>
<feature type="domain" description="AMP-binding enzyme C-terminal" evidence="4">
    <location>
        <begin position="428"/>
        <end position="502"/>
    </location>
</feature>
<accession>A0A942T2Q7</accession>
<dbReference type="Pfam" id="PF13193">
    <property type="entry name" value="AMP-binding_C"/>
    <property type="match status" value="1"/>
</dbReference>